<name>A0A345YFH5_9SPHN</name>
<dbReference type="GO" id="GO:0008168">
    <property type="term" value="F:methyltransferase activity"/>
    <property type="evidence" value="ECO:0007669"/>
    <property type="project" value="UniProtKB-KW"/>
</dbReference>
<accession>A0A345YFH5</accession>
<dbReference type="PANTHER" id="PTHR43861:SF3">
    <property type="entry name" value="PUTATIVE (AFU_ORTHOLOGUE AFUA_2G14390)-RELATED"/>
    <property type="match status" value="1"/>
</dbReference>
<dbReference type="PANTHER" id="PTHR43861">
    <property type="entry name" value="TRANS-ACONITATE 2-METHYLTRANSFERASE-RELATED"/>
    <property type="match status" value="1"/>
</dbReference>
<evidence type="ECO:0000313" key="4">
    <source>
        <dbReference type="EMBL" id="AXK42677.1"/>
    </source>
</evidence>
<feature type="region of interest" description="Disordered" evidence="2">
    <location>
        <begin position="25"/>
        <end position="56"/>
    </location>
</feature>
<organism evidence="4 5">
    <name type="scientific">Erythrobacter aureus</name>
    <dbReference type="NCBI Taxonomy" id="2182384"/>
    <lineage>
        <taxon>Bacteria</taxon>
        <taxon>Pseudomonadati</taxon>
        <taxon>Pseudomonadota</taxon>
        <taxon>Alphaproteobacteria</taxon>
        <taxon>Sphingomonadales</taxon>
        <taxon>Erythrobacteraceae</taxon>
        <taxon>Erythrobacter/Porphyrobacter group</taxon>
        <taxon>Erythrobacter</taxon>
    </lineage>
</organism>
<dbReference type="AlphaFoldDB" id="A0A345YFH5"/>
<dbReference type="InterPro" id="IPR025714">
    <property type="entry name" value="Methyltranfer_dom"/>
</dbReference>
<dbReference type="SUPFAM" id="SSF53335">
    <property type="entry name" value="S-adenosyl-L-methionine-dependent methyltransferases"/>
    <property type="match status" value="1"/>
</dbReference>
<gene>
    <name evidence="4" type="ORF">DVR09_10345</name>
</gene>
<dbReference type="InterPro" id="IPR029063">
    <property type="entry name" value="SAM-dependent_MTases_sf"/>
</dbReference>
<feature type="domain" description="Methyltransferase" evidence="3">
    <location>
        <begin position="68"/>
        <end position="176"/>
    </location>
</feature>
<keyword evidence="5" id="KW-1185">Reference proteome</keyword>
<dbReference type="Proteomes" id="UP000254508">
    <property type="component" value="Chromosome"/>
</dbReference>
<evidence type="ECO:0000259" key="3">
    <source>
        <dbReference type="Pfam" id="PF13847"/>
    </source>
</evidence>
<feature type="compositionally biased region" description="Basic and acidic residues" evidence="2">
    <location>
        <begin position="26"/>
        <end position="37"/>
    </location>
</feature>
<feature type="region of interest" description="Disordered" evidence="2">
    <location>
        <begin position="222"/>
        <end position="251"/>
    </location>
</feature>
<dbReference type="OrthoDB" id="9784101at2"/>
<reference evidence="5" key="1">
    <citation type="submission" date="2018-07" db="EMBL/GenBank/DDBJ databases">
        <title>Genome sequence of Erythrobacter strain YH-07, an antagonistic bacterium isolated from Yellow Sea.</title>
        <authorList>
            <person name="Tang T."/>
            <person name="Liu Q."/>
            <person name="Sun X."/>
        </authorList>
    </citation>
    <scope>NUCLEOTIDE SEQUENCE [LARGE SCALE GENOMIC DNA]</scope>
    <source>
        <strain evidence="5">YH-07</strain>
    </source>
</reference>
<dbReference type="GO" id="GO:0032259">
    <property type="term" value="P:methylation"/>
    <property type="evidence" value="ECO:0007669"/>
    <property type="project" value="UniProtKB-KW"/>
</dbReference>
<evidence type="ECO:0000256" key="1">
    <source>
        <dbReference type="ARBA" id="ARBA00022679"/>
    </source>
</evidence>
<keyword evidence="1 4" id="KW-0808">Transferase</keyword>
<protein>
    <submittedName>
        <fullName evidence="4">Class I SAM-dependent methyltransferase</fullName>
    </submittedName>
</protein>
<dbReference type="Gene3D" id="3.40.50.150">
    <property type="entry name" value="Vaccinia Virus protein VP39"/>
    <property type="match status" value="1"/>
</dbReference>
<proteinExistence type="predicted"/>
<dbReference type="CDD" id="cd02440">
    <property type="entry name" value="AdoMet_MTases"/>
    <property type="match status" value="1"/>
</dbReference>
<keyword evidence="4" id="KW-0489">Methyltransferase</keyword>
<dbReference type="KEGG" id="err:DVR09_10345"/>
<evidence type="ECO:0000313" key="5">
    <source>
        <dbReference type="Proteomes" id="UP000254508"/>
    </source>
</evidence>
<evidence type="ECO:0000256" key="2">
    <source>
        <dbReference type="SAM" id="MobiDB-lite"/>
    </source>
</evidence>
<dbReference type="PROSITE" id="PS51257">
    <property type="entry name" value="PROKAR_LIPOPROTEIN"/>
    <property type="match status" value="1"/>
</dbReference>
<dbReference type="EMBL" id="CP031357">
    <property type="protein sequence ID" value="AXK42677.1"/>
    <property type="molecule type" value="Genomic_DNA"/>
</dbReference>
<sequence length="251" mass="27850">MRRRFALISIFALLAACNGEVIGGDETPRFPEPDRPVSKVGSNQFSTEDQRDSRGEAKTVMDLAQIAEGMTVADIGAGNGYYTVRLAERVGETGRVLAQDIDSAALSRLGRRIERYRLENVSIRLGEFADPKLPANSFDRIFMVHMYHEIEQPYEFLWRMWPALRDGGQVVVVDIDRPTDRHGIDPLLLSCEFEAAGYELVAFKDAPELAGYYAQFKAAATRPKPGEIEPCRGDRAALGEGAEIPGKKEKA</sequence>
<dbReference type="Pfam" id="PF13847">
    <property type="entry name" value="Methyltransf_31"/>
    <property type="match status" value="1"/>
</dbReference>
<feature type="compositionally biased region" description="Basic and acidic residues" evidence="2">
    <location>
        <begin position="224"/>
        <end position="237"/>
    </location>
</feature>